<evidence type="ECO:0000256" key="1">
    <source>
        <dbReference type="ARBA" id="ARBA00001933"/>
    </source>
</evidence>
<keyword evidence="2 6" id="KW-0032">Aminotransferase</keyword>
<dbReference type="InterPro" id="IPR004839">
    <property type="entry name" value="Aminotransferase_I/II_large"/>
</dbReference>
<dbReference type="CDD" id="cd00609">
    <property type="entry name" value="AAT_like"/>
    <property type="match status" value="1"/>
</dbReference>
<dbReference type="NCBIfam" id="NF006964">
    <property type="entry name" value="PRK09440.1-2"/>
    <property type="match status" value="1"/>
</dbReference>
<dbReference type="InterPro" id="IPR050859">
    <property type="entry name" value="Class-I_PLP-dep_aminotransf"/>
</dbReference>
<accession>A0ABS8WEG3</accession>
<organism evidence="6 7">
    <name type="scientific">Motilimonas cestriensis</name>
    <dbReference type="NCBI Taxonomy" id="2742685"/>
    <lineage>
        <taxon>Bacteria</taxon>
        <taxon>Pseudomonadati</taxon>
        <taxon>Pseudomonadota</taxon>
        <taxon>Gammaproteobacteria</taxon>
        <taxon>Alteromonadales</taxon>
        <taxon>Alteromonadales genera incertae sedis</taxon>
        <taxon>Motilimonas</taxon>
    </lineage>
</organism>
<keyword evidence="4" id="KW-0663">Pyridoxal phosphate</keyword>
<dbReference type="RefSeq" id="WP_233054706.1">
    <property type="nucleotide sequence ID" value="NZ_JAIMJA010000028.1"/>
</dbReference>
<dbReference type="NCBIfam" id="NF006967">
    <property type="entry name" value="PRK09440.1-5"/>
    <property type="match status" value="1"/>
</dbReference>
<dbReference type="EC" id="2.6.1.66" evidence="6"/>
<evidence type="ECO:0000256" key="4">
    <source>
        <dbReference type="ARBA" id="ARBA00022898"/>
    </source>
</evidence>
<dbReference type="InterPro" id="IPR015424">
    <property type="entry name" value="PyrdxlP-dep_Trfase"/>
</dbReference>
<name>A0ABS8WEG3_9GAMM</name>
<comment type="caution">
    <text evidence="6">The sequence shown here is derived from an EMBL/GenBank/DDBJ whole genome shotgun (WGS) entry which is preliminary data.</text>
</comment>
<keyword evidence="3 6" id="KW-0808">Transferase</keyword>
<dbReference type="EMBL" id="JAIMJA010000028">
    <property type="protein sequence ID" value="MCE2596953.1"/>
    <property type="molecule type" value="Genomic_DNA"/>
</dbReference>
<comment type="cofactor">
    <cofactor evidence="1">
        <name>pyridoxal 5'-phosphate</name>
        <dbReference type="ChEBI" id="CHEBI:597326"/>
    </cofactor>
</comment>
<protein>
    <submittedName>
        <fullName evidence="6">Valine--pyruvate transaminase</fullName>
        <ecNumber evidence="6">2.6.1.66</ecNumber>
    </submittedName>
</protein>
<dbReference type="InterPro" id="IPR015421">
    <property type="entry name" value="PyrdxlP-dep_Trfase_major"/>
</dbReference>
<keyword evidence="7" id="KW-1185">Reference proteome</keyword>
<dbReference type="NCBIfam" id="NF006966">
    <property type="entry name" value="PRK09440.1-4"/>
    <property type="match status" value="1"/>
</dbReference>
<dbReference type="Pfam" id="PF00155">
    <property type="entry name" value="Aminotran_1_2"/>
    <property type="match status" value="1"/>
</dbReference>
<dbReference type="PANTHER" id="PTHR42790:SF4">
    <property type="entry name" value="VALINE--PYRUVATE AMINOTRANSFERASE"/>
    <property type="match status" value="1"/>
</dbReference>
<feature type="domain" description="Aminotransferase class I/classII large" evidence="5">
    <location>
        <begin position="67"/>
        <end position="404"/>
    </location>
</feature>
<evidence type="ECO:0000259" key="5">
    <source>
        <dbReference type="Pfam" id="PF00155"/>
    </source>
</evidence>
<evidence type="ECO:0000256" key="3">
    <source>
        <dbReference type="ARBA" id="ARBA00022679"/>
    </source>
</evidence>
<dbReference type="Gene3D" id="3.40.640.10">
    <property type="entry name" value="Type I PLP-dependent aspartate aminotransferase-like (Major domain)"/>
    <property type="match status" value="1"/>
</dbReference>
<reference evidence="6 7" key="1">
    <citation type="journal article" date="2022" name="Environ. Microbiol. Rep.">
        <title>Eco-phylogenetic analyses reveal divergent evolution of vitamin B12 metabolism in the marine bacterial family 'Psychromonadaceae'.</title>
        <authorList>
            <person name="Jin X."/>
            <person name="Yang Y."/>
            <person name="Cao H."/>
            <person name="Gao B."/>
            <person name="Zhao Z."/>
        </authorList>
    </citation>
    <scope>NUCLEOTIDE SEQUENCE [LARGE SCALE GENOMIC DNA]</scope>
    <source>
        <strain evidence="6 7">MKS20</strain>
    </source>
</reference>
<dbReference type="PANTHER" id="PTHR42790">
    <property type="entry name" value="AMINOTRANSFERASE"/>
    <property type="match status" value="1"/>
</dbReference>
<evidence type="ECO:0000256" key="2">
    <source>
        <dbReference type="ARBA" id="ARBA00022576"/>
    </source>
</evidence>
<dbReference type="Proteomes" id="UP001201273">
    <property type="component" value="Unassembled WGS sequence"/>
</dbReference>
<evidence type="ECO:0000313" key="7">
    <source>
        <dbReference type="Proteomes" id="UP001201273"/>
    </source>
</evidence>
<sequence>MSFSSFGNKFTRHSGITQLMDDLNEGIRGGDDILMLGGGNPASIPEIEMLFKQKLTELNESGALIDALGNYDGPQGKDTFLSALAALFKDLYGWNISSKNIALTNGSQNAFFYLFNLFAGKYNDGSHKKVLFPLAPEYIGYADATLDDEVFVAAKPNIEELENGLFKYHVDFEHLEVGDDIGLMCISRPTNPTGNVVTDEELTKLDTIAKAKGIPLIIDNAYGTPFPNIIFEDVTPIWNDNIILCLSLSKLGLPGARCGIVVAKEETITALSNLSGIIALSPGSIGPELALPFIQDKSIISISENIVKPFYQQRAMNAVKLLQEQITVPGFRIHKPEGAIFLWLWFKDLPITCEALYQRLKQKGVLIVPGHYFFPGLEQEWQHTHECIRMNYSQKTEDVEKGIAIIAAEINAIYAEHNG</sequence>
<evidence type="ECO:0000313" key="6">
    <source>
        <dbReference type="EMBL" id="MCE2596953.1"/>
    </source>
</evidence>
<proteinExistence type="predicted"/>
<dbReference type="GO" id="GO:0009042">
    <property type="term" value="F:valine-pyruvate transaminase activity"/>
    <property type="evidence" value="ECO:0007669"/>
    <property type="project" value="UniProtKB-EC"/>
</dbReference>
<dbReference type="SUPFAM" id="SSF53383">
    <property type="entry name" value="PLP-dependent transferases"/>
    <property type="match status" value="1"/>
</dbReference>
<gene>
    <name evidence="6" type="ORF">K6Y31_19440</name>
</gene>